<dbReference type="PANTHER" id="PTHR47594:SF5">
    <property type="entry name" value="PENTACOTRIPEPTIDE-REPEAT REGION OF PRORP DOMAIN-CONTAINING PROTEIN"/>
    <property type="match status" value="1"/>
</dbReference>
<dbReference type="PROSITE" id="PS51375">
    <property type="entry name" value="PPR"/>
    <property type="match status" value="2"/>
</dbReference>
<dbReference type="AlphaFoldDB" id="A0A7J7LKD4"/>
<dbReference type="InterPro" id="IPR002885">
    <property type="entry name" value="PPR_rpt"/>
</dbReference>
<dbReference type="Pfam" id="PF13041">
    <property type="entry name" value="PPR_2"/>
    <property type="match status" value="1"/>
</dbReference>
<evidence type="ECO:0008006" key="5">
    <source>
        <dbReference type="Google" id="ProtNLM"/>
    </source>
</evidence>
<dbReference type="OrthoDB" id="1900964at2759"/>
<keyword evidence="1" id="KW-0677">Repeat</keyword>
<dbReference type="InterPro" id="IPR011990">
    <property type="entry name" value="TPR-like_helical_dom_sf"/>
</dbReference>
<dbReference type="Gene3D" id="1.25.40.10">
    <property type="entry name" value="Tetratricopeptide repeat domain"/>
    <property type="match status" value="1"/>
</dbReference>
<feature type="non-terminal residue" evidence="3">
    <location>
        <position position="1"/>
    </location>
</feature>
<organism evidence="3 4">
    <name type="scientific">Kingdonia uniflora</name>
    <dbReference type="NCBI Taxonomy" id="39325"/>
    <lineage>
        <taxon>Eukaryota</taxon>
        <taxon>Viridiplantae</taxon>
        <taxon>Streptophyta</taxon>
        <taxon>Embryophyta</taxon>
        <taxon>Tracheophyta</taxon>
        <taxon>Spermatophyta</taxon>
        <taxon>Magnoliopsida</taxon>
        <taxon>Ranunculales</taxon>
        <taxon>Circaeasteraceae</taxon>
        <taxon>Kingdonia</taxon>
    </lineage>
</organism>
<evidence type="ECO:0000256" key="1">
    <source>
        <dbReference type="ARBA" id="ARBA00022737"/>
    </source>
</evidence>
<gene>
    <name evidence="3" type="ORF">GIB67_011090</name>
</gene>
<comment type="caution">
    <text evidence="3">The sequence shown here is derived from an EMBL/GenBank/DDBJ whole genome shotgun (WGS) entry which is preliminary data.</text>
</comment>
<feature type="repeat" description="PPR" evidence="2">
    <location>
        <begin position="191"/>
        <end position="225"/>
    </location>
</feature>
<keyword evidence="4" id="KW-1185">Reference proteome</keyword>
<dbReference type="Proteomes" id="UP000541444">
    <property type="component" value="Unassembled WGS sequence"/>
</dbReference>
<proteinExistence type="predicted"/>
<evidence type="ECO:0000313" key="4">
    <source>
        <dbReference type="Proteomes" id="UP000541444"/>
    </source>
</evidence>
<accession>A0A7J7LKD4</accession>
<evidence type="ECO:0000313" key="3">
    <source>
        <dbReference type="EMBL" id="KAF6143131.1"/>
    </source>
</evidence>
<dbReference type="PANTHER" id="PTHR47594">
    <property type="entry name" value="PPR CONTAINING PLANT-LIKE PROTEIN"/>
    <property type="match status" value="1"/>
</dbReference>
<evidence type="ECO:0000256" key="2">
    <source>
        <dbReference type="PROSITE-ProRule" id="PRU00708"/>
    </source>
</evidence>
<protein>
    <recommendedName>
        <fullName evidence="5">Pentatricopeptide repeat-containing protein</fullName>
    </recommendedName>
</protein>
<dbReference type="GO" id="GO:0003723">
    <property type="term" value="F:RNA binding"/>
    <property type="evidence" value="ECO:0007669"/>
    <property type="project" value="InterPro"/>
</dbReference>
<dbReference type="InterPro" id="IPR044190">
    <property type="entry name" value="THA8-like"/>
</dbReference>
<dbReference type="Pfam" id="PF01535">
    <property type="entry name" value="PPR"/>
    <property type="match status" value="1"/>
</dbReference>
<sequence>MKCVVFLNNELHRSQKTPPLKLSYNQRFVMFGLMMGYPQTPFSETIKTIPKYKHDRVSMMVSGSCSAIRITCGLRKGARKSLWRSRVLSTEAIQAVQSIKLAKSASKLEEVFGSRLGRLLKGDLLDTLAELQRQNEWELAAMVFEFMHKKLLYKPDLSLYYDMIFLFGKNKMIEPAEQLFLELRNVGLEPDSGTYTEMIGAYLQVGMVDKAMETYISMKKSGCSPNKLTLTILIRNLEKAGEEELASIIKNECAQYVESPKKFLEEVGKKYSSRRDALKNSESKLSSAREPKHSFVTWLIMKIEEGGDYTGKIGSEIDLKEEVTIPSQTEISIRLRFSLHLGYVVKVHKSYIPALS</sequence>
<reference evidence="3 4" key="1">
    <citation type="journal article" date="2020" name="IScience">
        <title>Genome Sequencing of the Endangered Kingdonia uniflora (Circaeasteraceae, Ranunculales) Reveals Potential Mechanisms of Evolutionary Specialization.</title>
        <authorList>
            <person name="Sun Y."/>
            <person name="Deng T."/>
            <person name="Zhang A."/>
            <person name="Moore M.J."/>
            <person name="Landis J.B."/>
            <person name="Lin N."/>
            <person name="Zhang H."/>
            <person name="Zhang X."/>
            <person name="Huang J."/>
            <person name="Zhang X."/>
            <person name="Sun H."/>
            <person name="Wang H."/>
        </authorList>
    </citation>
    <scope>NUCLEOTIDE SEQUENCE [LARGE SCALE GENOMIC DNA]</scope>
    <source>
        <strain evidence="3">TB1705</strain>
        <tissue evidence="3">Leaf</tissue>
    </source>
</reference>
<dbReference type="NCBIfam" id="TIGR00756">
    <property type="entry name" value="PPR"/>
    <property type="match status" value="1"/>
</dbReference>
<dbReference type="GO" id="GO:0009658">
    <property type="term" value="P:chloroplast organization"/>
    <property type="evidence" value="ECO:0007669"/>
    <property type="project" value="InterPro"/>
</dbReference>
<feature type="repeat" description="PPR" evidence="2">
    <location>
        <begin position="156"/>
        <end position="190"/>
    </location>
</feature>
<name>A0A7J7LKD4_9MAGN</name>
<dbReference type="EMBL" id="JACGCM010002220">
    <property type="protein sequence ID" value="KAF6143131.1"/>
    <property type="molecule type" value="Genomic_DNA"/>
</dbReference>
<dbReference type="GO" id="GO:0000373">
    <property type="term" value="P:Group II intron splicing"/>
    <property type="evidence" value="ECO:0007669"/>
    <property type="project" value="InterPro"/>
</dbReference>